<gene>
    <name evidence="2" type="ORF">ANN_28373</name>
</gene>
<protein>
    <submittedName>
        <fullName evidence="2">Uncharacterized protein</fullName>
    </submittedName>
</protein>
<dbReference type="Proteomes" id="UP001148838">
    <property type="component" value="Unassembled WGS sequence"/>
</dbReference>
<organism evidence="2 3">
    <name type="scientific">Periplaneta americana</name>
    <name type="common">American cockroach</name>
    <name type="synonym">Blatta americana</name>
    <dbReference type="NCBI Taxonomy" id="6978"/>
    <lineage>
        <taxon>Eukaryota</taxon>
        <taxon>Metazoa</taxon>
        <taxon>Ecdysozoa</taxon>
        <taxon>Arthropoda</taxon>
        <taxon>Hexapoda</taxon>
        <taxon>Insecta</taxon>
        <taxon>Pterygota</taxon>
        <taxon>Neoptera</taxon>
        <taxon>Polyneoptera</taxon>
        <taxon>Dictyoptera</taxon>
        <taxon>Blattodea</taxon>
        <taxon>Blattoidea</taxon>
        <taxon>Blattidae</taxon>
        <taxon>Blattinae</taxon>
        <taxon>Periplaneta</taxon>
    </lineage>
</organism>
<name>A0ABQ8TTD6_PERAM</name>
<evidence type="ECO:0000313" key="3">
    <source>
        <dbReference type="Proteomes" id="UP001148838"/>
    </source>
</evidence>
<reference evidence="2 3" key="1">
    <citation type="journal article" date="2022" name="Allergy">
        <title>Genome assembly and annotation of Periplaneta americana reveal a comprehensive cockroach allergen profile.</title>
        <authorList>
            <person name="Wang L."/>
            <person name="Xiong Q."/>
            <person name="Saelim N."/>
            <person name="Wang L."/>
            <person name="Nong W."/>
            <person name="Wan A.T."/>
            <person name="Shi M."/>
            <person name="Liu X."/>
            <person name="Cao Q."/>
            <person name="Hui J.H.L."/>
            <person name="Sookrung N."/>
            <person name="Leung T.F."/>
            <person name="Tungtrongchitr A."/>
            <person name="Tsui S.K.W."/>
        </authorList>
    </citation>
    <scope>NUCLEOTIDE SEQUENCE [LARGE SCALE GENOMIC DNA]</scope>
    <source>
        <strain evidence="2">PWHHKU_190912</strain>
    </source>
</reference>
<evidence type="ECO:0000313" key="2">
    <source>
        <dbReference type="EMBL" id="KAJ4448605.1"/>
    </source>
</evidence>
<dbReference type="EMBL" id="JAJSOF020000004">
    <property type="protein sequence ID" value="KAJ4448605.1"/>
    <property type="molecule type" value="Genomic_DNA"/>
</dbReference>
<feature type="compositionally biased region" description="Basic and acidic residues" evidence="1">
    <location>
        <begin position="95"/>
        <end position="107"/>
    </location>
</feature>
<sequence length="118" mass="13420">MLLPFTKEARSRGQFATLVKDKIKINGKLYDLEHCQRNFTSQKNKVSASGNLRTREVNTEQPEGIIEELVRDGKERASQQYEVCTELKPTSETGHPIDELIDRERTSQESAEPSGVKE</sequence>
<comment type="caution">
    <text evidence="2">The sequence shown here is derived from an EMBL/GenBank/DDBJ whole genome shotgun (WGS) entry which is preliminary data.</text>
</comment>
<keyword evidence="3" id="KW-1185">Reference proteome</keyword>
<feature type="region of interest" description="Disordered" evidence="1">
    <location>
        <begin position="85"/>
        <end position="118"/>
    </location>
</feature>
<evidence type="ECO:0000256" key="1">
    <source>
        <dbReference type="SAM" id="MobiDB-lite"/>
    </source>
</evidence>
<accession>A0ABQ8TTD6</accession>
<proteinExistence type="predicted"/>